<keyword evidence="1" id="KW-1133">Transmembrane helix</keyword>
<feature type="transmembrane region" description="Helical" evidence="1">
    <location>
        <begin position="108"/>
        <end position="128"/>
    </location>
</feature>
<feature type="transmembrane region" description="Helical" evidence="1">
    <location>
        <begin position="314"/>
        <end position="338"/>
    </location>
</feature>
<feature type="transmembrane region" description="Helical" evidence="1">
    <location>
        <begin position="256"/>
        <end position="275"/>
    </location>
</feature>
<feature type="transmembrane region" description="Helical" evidence="1">
    <location>
        <begin position="134"/>
        <end position="156"/>
    </location>
</feature>
<proteinExistence type="predicted"/>
<sequence>MRPPSALPHPGHQTGPAPGADAICAVAAACVISGESLTGRRLFLLLLGLVALLALLILSRFHPLVHLFLGIWVPLPILLVGWRLGAGAAVFLALAGVVALWGLYPLQVIFLELLGPGYPLAFGLLLVLGTSRGWPLSAALMITVLVLGFISLGLFLGQALVSQGSLAELWSGKSQEVAALAARMLKETGISLPDPQVLGIPLGSFQELIRQIFPALTLINLALTAWLNTLVARWLVITFGGEVPGEPFSRWACPEWLIFVFLVAGFGLLIPWAWVRQASLNFLLLGGLLYFFQGLAVLAHLLQHFKVPRGLRGVGYILAFLNPIIFLVMVIGLLDLWLDFRGLQSSRQA</sequence>
<dbReference type="InterPro" id="IPR018710">
    <property type="entry name" value="DUF2232"/>
</dbReference>
<dbReference type="PANTHER" id="PTHR41324:SF1">
    <property type="entry name" value="DUF2232 DOMAIN-CONTAINING PROTEIN"/>
    <property type="match status" value="1"/>
</dbReference>
<dbReference type="Pfam" id="PF09991">
    <property type="entry name" value="DUF2232"/>
    <property type="match status" value="1"/>
</dbReference>
<evidence type="ECO:0000313" key="2">
    <source>
        <dbReference type="EMBL" id="HHS29733.1"/>
    </source>
</evidence>
<feature type="transmembrane region" description="Helical" evidence="1">
    <location>
        <begin position="212"/>
        <end position="236"/>
    </location>
</feature>
<feature type="transmembrane region" description="Helical" evidence="1">
    <location>
        <begin position="282"/>
        <end position="302"/>
    </location>
</feature>
<protein>
    <submittedName>
        <fullName evidence="2">DUF2232 domain-containing protein</fullName>
    </submittedName>
</protein>
<dbReference type="AlphaFoldDB" id="A0A7V6A493"/>
<accession>A0A7V6A493</accession>
<evidence type="ECO:0000256" key="1">
    <source>
        <dbReference type="SAM" id="Phobius"/>
    </source>
</evidence>
<name>A0A7V6A493_9BACT</name>
<keyword evidence="1" id="KW-0812">Transmembrane</keyword>
<reference evidence="2" key="1">
    <citation type="journal article" date="2020" name="mSystems">
        <title>Genome- and Community-Level Interaction Insights into Carbon Utilization and Element Cycling Functions of Hydrothermarchaeota in Hydrothermal Sediment.</title>
        <authorList>
            <person name="Zhou Z."/>
            <person name="Liu Y."/>
            <person name="Xu W."/>
            <person name="Pan J."/>
            <person name="Luo Z.H."/>
            <person name="Li M."/>
        </authorList>
    </citation>
    <scope>NUCLEOTIDE SEQUENCE [LARGE SCALE GENOMIC DNA]</scope>
    <source>
        <strain evidence="2">SpSt-767</strain>
    </source>
</reference>
<dbReference type="PANTHER" id="PTHR41324">
    <property type="entry name" value="MEMBRANE PROTEIN-RELATED"/>
    <property type="match status" value="1"/>
</dbReference>
<gene>
    <name evidence="2" type="ORF">ENV52_08545</name>
</gene>
<feature type="transmembrane region" description="Helical" evidence="1">
    <location>
        <begin position="81"/>
        <end position="101"/>
    </location>
</feature>
<comment type="caution">
    <text evidence="2">The sequence shown here is derived from an EMBL/GenBank/DDBJ whole genome shotgun (WGS) entry which is preliminary data.</text>
</comment>
<feature type="transmembrane region" description="Helical" evidence="1">
    <location>
        <begin position="42"/>
        <end position="61"/>
    </location>
</feature>
<organism evidence="2">
    <name type="scientific">Desulfobacca acetoxidans</name>
    <dbReference type="NCBI Taxonomy" id="60893"/>
    <lineage>
        <taxon>Bacteria</taxon>
        <taxon>Pseudomonadati</taxon>
        <taxon>Thermodesulfobacteriota</taxon>
        <taxon>Desulfobaccia</taxon>
        <taxon>Desulfobaccales</taxon>
        <taxon>Desulfobaccaceae</taxon>
        <taxon>Desulfobacca</taxon>
    </lineage>
</organism>
<keyword evidence="1" id="KW-0472">Membrane</keyword>
<dbReference type="EMBL" id="DTGR01000137">
    <property type="protein sequence ID" value="HHS29733.1"/>
    <property type="molecule type" value="Genomic_DNA"/>
</dbReference>